<evidence type="ECO:0000256" key="8">
    <source>
        <dbReference type="ARBA" id="ARBA00032518"/>
    </source>
</evidence>
<keyword evidence="5" id="KW-0507">mRNA processing</keyword>
<gene>
    <name evidence="11" type="primary">FGENESH: predicted gene_6.55</name>
    <name evidence="12" type="ORF">AAT19DRAFT_14538</name>
    <name evidence="11" type="ORF">BN2166_0031330</name>
    <name evidence="10" type="ORF">RHTO0S_27e01134g</name>
</gene>
<evidence type="ECO:0000313" key="13">
    <source>
        <dbReference type="Proteomes" id="UP000199069"/>
    </source>
</evidence>
<dbReference type="GO" id="GO:0005737">
    <property type="term" value="C:cytoplasm"/>
    <property type="evidence" value="ECO:0007669"/>
    <property type="project" value="UniProtKB-SubCell"/>
</dbReference>
<evidence type="ECO:0000256" key="5">
    <source>
        <dbReference type="ARBA" id="ARBA00022664"/>
    </source>
</evidence>
<keyword evidence="6" id="KW-0747">Spliceosome</keyword>
<dbReference type="PANTHER" id="PTHR11805:SF1">
    <property type="entry name" value="CYSTEINE-RICH PDZ-BINDING PROTEIN"/>
    <property type="match status" value="1"/>
</dbReference>
<dbReference type="OMA" id="MPCDKCE"/>
<dbReference type="InterPro" id="IPR019367">
    <property type="entry name" value="PDZ-binding_CRIPT"/>
</dbReference>
<feature type="region of interest" description="Disordered" evidence="9">
    <location>
        <begin position="45"/>
        <end position="69"/>
    </location>
</feature>
<keyword evidence="4" id="KW-0963">Cytoplasm</keyword>
<dbReference type="PANTHER" id="PTHR11805">
    <property type="entry name" value="CYSTEINE-RICH PDZ-BINDING PROTEIN"/>
    <property type="match status" value="1"/>
</dbReference>
<dbReference type="EMBL" id="LK052962">
    <property type="protein sequence ID" value="CDR49507.1"/>
    <property type="molecule type" value="Genomic_DNA"/>
</dbReference>
<dbReference type="GO" id="GO:0008380">
    <property type="term" value="P:RNA splicing"/>
    <property type="evidence" value="ECO:0007669"/>
    <property type="project" value="UniProtKB-KW"/>
</dbReference>
<reference evidence="11 13" key="2">
    <citation type="submission" date="2015-07" db="EMBL/GenBank/DDBJ databases">
        <authorList>
            <person name="Cajimat M.N.B."/>
            <person name="Milazzo M.L."/>
            <person name="Fulhorst C.F."/>
        </authorList>
    </citation>
    <scope>NUCLEOTIDE SEQUENCE [LARGE SCALE GENOMIC DNA]</scope>
    <source>
        <strain evidence="11">Single colony</strain>
    </source>
</reference>
<proteinExistence type="inferred from homology"/>
<dbReference type="GO" id="GO:0006397">
    <property type="term" value="P:mRNA processing"/>
    <property type="evidence" value="ECO:0007669"/>
    <property type="project" value="UniProtKB-KW"/>
</dbReference>
<evidence type="ECO:0000313" key="10">
    <source>
        <dbReference type="EMBL" id="CDR49507.1"/>
    </source>
</evidence>
<dbReference type="Proteomes" id="UP000239560">
    <property type="component" value="Unassembled WGS sequence"/>
</dbReference>
<evidence type="ECO:0000256" key="7">
    <source>
        <dbReference type="ARBA" id="ARBA00023187"/>
    </source>
</evidence>
<evidence type="ECO:0000313" key="14">
    <source>
        <dbReference type="Proteomes" id="UP000239560"/>
    </source>
</evidence>
<keyword evidence="13" id="KW-1185">Reference proteome</keyword>
<evidence type="ECO:0000256" key="6">
    <source>
        <dbReference type="ARBA" id="ARBA00022728"/>
    </source>
</evidence>
<dbReference type="EMBL" id="CWKI01000006">
    <property type="protein sequence ID" value="CTR07272.1"/>
    <property type="molecule type" value="Genomic_DNA"/>
</dbReference>
<dbReference type="OrthoDB" id="147332at2759"/>
<dbReference type="EMBL" id="LCTV02000006">
    <property type="protein sequence ID" value="PRQ74185.1"/>
    <property type="molecule type" value="Genomic_DNA"/>
</dbReference>
<dbReference type="Pfam" id="PF10235">
    <property type="entry name" value="Cript"/>
    <property type="match status" value="1"/>
</dbReference>
<dbReference type="GO" id="GO:0031122">
    <property type="term" value="P:cytoplasmic microtubule organization"/>
    <property type="evidence" value="ECO:0007669"/>
    <property type="project" value="TreeGrafter"/>
</dbReference>
<sequence length="124" mass="12620">MVCAKCEKKIAKERVAATDVWSAPGSSGRKIGENKLLSAKARYSPYAPAASGSGSGAGAKGKGKGKEVDVAGGKGGAVGRCEVCKTVVARPGAKYCQGCAYKKGLCALCGKQILDVSGYKQSMR</sequence>
<organism evidence="10">
    <name type="scientific">Rhodotorula toruloides</name>
    <name type="common">Yeast</name>
    <name type="synonym">Rhodosporidium toruloides</name>
    <dbReference type="NCBI Taxonomy" id="5286"/>
    <lineage>
        <taxon>Eukaryota</taxon>
        <taxon>Fungi</taxon>
        <taxon>Dikarya</taxon>
        <taxon>Basidiomycota</taxon>
        <taxon>Pucciniomycotina</taxon>
        <taxon>Microbotryomycetes</taxon>
        <taxon>Sporidiobolales</taxon>
        <taxon>Sporidiobolaceae</taxon>
        <taxon>Rhodotorula</taxon>
    </lineage>
</organism>
<dbReference type="AlphaFoldDB" id="A0A061BJB9"/>
<evidence type="ECO:0000256" key="2">
    <source>
        <dbReference type="ARBA" id="ARBA00009021"/>
    </source>
</evidence>
<reference evidence="12 14" key="3">
    <citation type="journal article" date="2018" name="Elife">
        <title>Functional genomics of lipid metabolism in the oleaginous yeast Rhodosporidium toruloides.</title>
        <authorList>
            <person name="Coradetti S.T."/>
            <person name="Pinel D."/>
            <person name="Geiselman G."/>
            <person name="Ito M."/>
            <person name="Mondo S."/>
            <person name="Reilly M.C."/>
            <person name="Cheng Y.F."/>
            <person name="Bauer S."/>
            <person name="Grigoriev I."/>
            <person name="Gladden J.M."/>
            <person name="Simmons B.A."/>
            <person name="Brem R."/>
            <person name="Arkin A.P."/>
            <person name="Skerker J.M."/>
        </authorList>
    </citation>
    <scope>NUCLEOTIDE SEQUENCE [LARGE SCALE GENOMIC DNA]</scope>
    <source>
        <strain evidence="12 14">NBRC 0880</strain>
    </source>
</reference>
<evidence type="ECO:0000256" key="9">
    <source>
        <dbReference type="SAM" id="MobiDB-lite"/>
    </source>
</evidence>
<evidence type="ECO:0000256" key="4">
    <source>
        <dbReference type="ARBA" id="ARBA00022490"/>
    </source>
</evidence>
<dbReference type="GO" id="GO:0005681">
    <property type="term" value="C:spliceosomal complex"/>
    <property type="evidence" value="ECO:0007669"/>
    <property type="project" value="UniProtKB-KW"/>
</dbReference>
<name>A0A061BJB9_RHOTO</name>
<evidence type="ECO:0000256" key="3">
    <source>
        <dbReference type="ARBA" id="ARBA00018615"/>
    </source>
</evidence>
<reference evidence="10" key="1">
    <citation type="journal article" date="2014" name="Genome Announc.">
        <title>Draft genome sequence of Rhodosporidium toruloides CECT1137, an oleaginous yeast of biotechnological interest.</title>
        <authorList>
            <person name="Morin N."/>
            <person name="Calcas X."/>
            <person name="Devillers H."/>
            <person name="Durrens P."/>
            <person name="Sherman D.J."/>
            <person name="Nicaud J.-M."/>
            <person name="Neuveglise C."/>
        </authorList>
    </citation>
    <scope>NUCLEOTIDE SEQUENCE</scope>
    <source>
        <strain evidence="10">CECT1137</strain>
    </source>
</reference>
<evidence type="ECO:0000313" key="12">
    <source>
        <dbReference type="EMBL" id="PRQ74185.1"/>
    </source>
</evidence>
<dbReference type="STRING" id="5286.A0A061BJB9"/>
<comment type="subcellular location">
    <subcellularLocation>
        <location evidence="1">Cytoplasm</location>
    </subcellularLocation>
</comment>
<dbReference type="Proteomes" id="UP000199069">
    <property type="component" value="Unassembled WGS sequence"/>
</dbReference>
<protein>
    <recommendedName>
        <fullName evidence="3">Cysteine-rich PDZ-binding protein</fullName>
    </recommendedName>
    <alternativeName>
        <fullName evidence="8">Cysteine-rich interactor of PDZ three</fullName>
    </alternativeName>
</protein>
<evidence type="ECO:0000256" key="1">
    <source>
        <dbReference type="ARBA" id="ARBA00004496"/>
    </source>
</evidence>
<evidence type="ECO:0000313" key="11">
    <source>
        <dbReference type="EMBL" id="CTR07272.1"/>
    </source>
</evidence>
<keyword evidence="7" id="KW-0508">mRNA splicing</keyword>
<comment type="similarity">
    <text evidence="2">Belongs to the CRIPT family.</text>
</comment>
<accession>A0A061BJB9</accession>
<dbReference type="GO" id="GO:0008017">
    <property type="term" value="F:microtubule binding"/>
    <property type="evidence" value="ECO:0007669"/>
    <property type="project" value="TreeGrafter"/>
</dbReference>